<dbReference type="Pfam" id="PF00646">
    <property type="entry name" value="F-box"/>
    <property type="match status" value="1"/>
</dbReference>
<organism evidence="3 4">
    <name type="scientific">Eleusine coracana subsp. coracana</name>
    <dbReference type="NCBI Taxonomy" id="191504"/>
    <lineage>
        <taxon>Eukaryota</taxon>
        <taxon>Viridiplantae</taxon>
        <taxon>Streptophyta</taxon>
        <taxon>Embryophyta</taxon>
        <taxon>Tracheophyta</taxon>
        <taxon>Spermatophyta</taxon>
        <taxon>Magnoliopsida</taxon>
        <taxon>Liliopsida</taxon>
        <taxon>Poales</taxon>
        <taxon>Poaceae</taxon>
        <taxon>PACMAD clade</taxon>
        <taxon>Chloridoideae</taxon>
        <taxon>Cynodonteae</taxon>
        <taxon>Eleusininae</taxon>
        <taxon>Eleusine</taxon>
    </lineage>
</organism>
<dbReference type="InterPro" id="IPR001810">
    <property type="entry name" value="F-box_dom"/>
</dbReference>
<feature type="compositionally biased region" description="Low complexity" evidence="1">
    <location>
        <begin position="196"/>
        <end position="210"/>
    </location>
</feature>
<dbReference type="PANTHER" id="PTHR34591:SF50">
    <property type="entry name" value="F-BOX DOMAIN-CONTAINING PROTEIN"/>
    <property type="match status" value="1"/>
</dbReference>
<feature type="compositionally biased region" description="Polar residues" evidence="1">
    <location>
        <begin position="231"/>
        <end position="243"/>
    </location>
</feature>
<keyword evidence="4" id="KW-1185">Reference proteome</keyword>
<reference evidence="3" key="2">
    <citation type="submission" date="2021-12" db="EMBL/GenBank/DDBJ databases">
        <title>Resequencing data analysis of finger millet.</title>
        <authorList>
            <person name="Hatakeyama M."/>
            <person name="Aluri S."/>
            <person name="Balachadran M.T."/>
            <person name="Sivarajan S.R."/>
            <person name="Poveda L."/>
            <person name="Shimizu-Inatsugi R."/>
            <person name="Schlapbach R."/>
            <person name="Sreeman S.M."/>
            <person name="Shimizu K.K."/>
        </authorList>
    </citation>
    <scope>NUCLEOTIDE SEQUENCE</scope>
</reference>
<evidence type="ECO:0000313" key="4">
    <source>
        <dbReference type="Proteomes" id="UP001054889"/>
    </source>
</evidence>
<accession>A0AAV5FJU9</accession>
<evidence type="ECO:0000256" key="1">
    <source>
        <dbReference type="SAM" id="MobiDB-lite"/>
    </source>
</evidence>
<evidence type="ECO:0000259" key="2">
    <source>
        <dbReference type="Pfam" id="PF00646"/>
    </source>
</evidence>
<dbReference type="PANTHER" id="PTHR34591">
    <property type="entry name" value="OS03G0653100 PROTEIN-RELATED"/>
    <property type="match status" value="1"/>
</dbReference>
<reference evidence="3" key="1">
    <citation type="journal article" date="2018" name="DNA Res.">
        <title>Multiple hybrid de novo genome assembly of finger millet, an orphan allotetraploid crop.</title>
        <authorList>
            <person name="Hatakeyama M."/>
            <person name="Aluri S."/>
            <person name="Balachadran M.T."/>
            <person name="Sivarajan S.R."/>
            <person name="Patrignani A."/>
            <person name="Gruter S."/>
            <person name="Poveda L."/>
            <person name="Shimizu-Inatsugi R."/>
            <person name="Baeten J."/>
            <person name="Francoijs K.J."/>
            <person name="Nataraja K.N."/>
            <person name="Reddy Y.A.N."/>
            <person name="Phadnis S."/>
            <person name="Ravikumar R.L."/>
            <person name="Schlapbach R."/>
            <person name="Sreeman S.M."/>
            <person name="Shimizu K.K."/>
        </authorList>
    </citation>
    <scope>NUCLEOTIDE SEQUENCE</scope>
</reference>
<feature type="domain" description="F-box" evidence="2">
    <location>
        <begin position="25"/>
        <end position="59"/>
    </location>
</feature>
<protein>
    <recommendedName>
        <fullName evidence="2">F-box domain-containing protein</fullName>
    </recommendedName>
</protein>
<dbReference type="Proteomes" id="UP001054889">
    <property type="component" value="Unassembled WGS sequence"/>
</dbReference>
<sequence>MDCHVDGESTGDRQAADLTARLLKDVLANVLCHLAPRDLTTSRCVCEAWRAMVDARRLLRAKLLPLWLGGIFINFHNYSISELFTCLCDHCNGLLVIEGSDDNSPDLSVHYVLNPATRWCARLPPLSTPVPPSAPTTMEAKPYEYRYDPDPYQDIYDKYLINDPTISLHYKVCGQEITTRLLQRVSQYMLATKVPLPSISDSPSTSSSSPQEPPLEPFGYKDSPLDFHSPLHQNAALTLRTPN</sequence>
<gene>
    <name evidence="3" type="primary">gb23724</name>
    <name evidence="3" type="ORF">PR202_gb23724</name>
</gene>
<dbReference type="Gene3D" id="1.20.1280.50">
    <property type="match status" value="1"/>
</dbReference>
<dbReference type="SUPFAM" id="SSF81383">
    <property type="entry name" value="F-box domain"/>
    <property type="match status" value="1"/>
</dbReference>
<dbReference type="AlphaFoldDB" id="A0AAV5FJU9"/>
<evidence type="ECO:0000313" key="3">
    <source>
        <dbReference type="EMBL" id="GJN35003.1"/>
    </source>
</evidence>
<feature type="region of interest" description="Disordered" evidence="1">
    <location>
        <begin position="196"/>
        <end position="243"/>
    </location>
</feature>
<dbReference type="InterPro" id="IPR036047">
    <property type="entry name" value="F-box-like_dom_sf"/>
</dbReference>
<proteinExistence type="predicted"/>
<comment type="caution">
    <text evidence="3">The sequence shown here is derived from an EMBL/GenBank/DDBJ whole genome shotgun (WGS) entry which is preliminary data.</text>
</comment>
<dbReference type="EMBL" id="BQKI01000086">
    <property type="protein sequence ID" value="GJN35003.1"/>
    <property type="molecule type" value="Genomic_DNA"/>
</dbReference>
<name>A0AAV5FJU9_ELECO</name>